<reference evidence="1" key="2">
    <citation type="journal article" date="2020" name="Nat. Commun.">
        <title>Large-scale genome sequencing of mycorrhizal fungi provides insights into the early evolution of symbiotic traits.</title>
        <authorList>
            <person name="Miyauchi S."/>
            <person name="Kiss E."/>
            <person name="Kuo A."/>
            <person name="Drula E."/>
            <person name="Kohler A."/>
            <person name="Sanchez-Garcia M."/>
            <person name="Morin E."/>
            <person name="Andreopoulos B."/>
            <person name="Barry K.W."/>
            <person name="Bonito G."/>
            <person name="Buee M."/>
            <person name="Carver A."/>
            <person name="Chen C."/>
            <person name="Cichocki N."/>
            <person name="Clum A."/>
            <person name="Culley D."/>
            <person name="Crous P.W."/>
            <person name="Fauchery L."/>
            <person name="Girlanda M."/>
            <person name="Hayes R.D."/>
            <person name="Keri Z."/>
            <person name="LaButti K."/>
            <person name="Lipzen A."/>
            <person name="Lombard V."/>
            <person name="Magnuson J."/>
            <person name="Maillard F."/>
            <person name="Murat C."/>
            <person name="Nolan M."/>
            <person name="Ohm R.A."/>
            <person name="Pangilinan J."/>
            <person name="Pereira M.F."/>
            <person name="Perotto S."/>
            <person name="Peter M."/>
            <person name="Pfister S."/>
            <person name="Riley R."/>
            <person name="Sitrit Y."/>
            <person name="Stielow J.B."/>
            <person name="Szollosi G."/>
            <person name="Zifcakova L."/>
            <person name="Stursova M."/>
            <person name="Spatafora J.W."/>
            <person name="Tedersoo L."/>
            <person name="Vaario L.M."/>
            <person name="Yamada A."/>
            <person name="Yan M."/>
            <person name="Wang P."/>
            <person name="Xu J."/>
            <person name="Bruns T."/>
            <person name="Baldrian P."/>
            <person name="Vilgalys R."/>
            <person name="Dunand C."/>
            <person name="Henrissat B."/>
            <person name="Grigoriev I.V."/>
            <person name="Hibbett D."/>
            <person name="Nagy L.G."/>
            <person name="Martin F.M."/>
        </authorList>
    </citation>
    <scope>NUCLEOTIDE SEQUENCE</scope>
    <source>
        <strain evidence="1">P2</strain>
    </source>
</reference>
<dbReference type="Proteomes" id="UP000886501">
    <property type="component" value="Unassembled WGS sequence"/>
</dbReference>
<keyword evidence="2" id="KW-1185">Reference proteome</keyword>
<evidence type="ECO:0000313" key="1">
    <source>
        <dbReference type="EMBL" id="KAF9642975.1"/>
    </source>
</evidence>
<gene>
    <name evidence="1" type="ORF">BDM02DRAFT_1774347</name>
</gene>
<dbReference type="EMBL" id="MU118307">
    <property type="protein sequence ID" value="KAF9642975.1"/>
    <property type="molecule type" value="Genomic_DNA"/>
</dbReference>
<proteinExistence type="predicted"/>
<evidence type="ECO:0000313" key="2">
    <source>
        <dbReference type="Proteomes" id="UP000886501"/>
    </source>
</evidence>
<name>A0ACB6Z0Q8_THEGA</name>
<reference evidence="1" key="1">
    <citation type="submission" date="2019-10" db="EMBL/GenBank/DDBJ databases">
        <authorList>
            <consortium name="DOE Joint Genome Institute"/>
            <person name="Kuo A."/>
            <person name="Miyauchi S."/>
            <person name="Kiss E."/>
            <person name="Drula E."/>
            <person name="Kohler A."/>
            <person name="Sanchez-Garcia M."/>
            <person name="Andreopoulos B."/>
            <person name="Barry K.W."/>
            <person name="Bonito G."/>
            <person name="Buee M."/>
            <person name="Carver A."/>
            <person name="Chen C."/>
            <person name="Cichocki N."/>
            <person name="Clum A."/>
            <person name="Culley D."/>
            <person name="Crous P.W."/>
            <person name="Fauchery L."/>
            <person name="Girlanda M."/>
            <person name="Hayes R."/>
            <person name="Keri Z."/>
            <person name="Labutti K."/>
            <person name="Lipzen A."/>
            <person name="Lombard V."/>
            <person name="Magnuson J."/>
            <person name="Maillard F."/>
            <person name="Morin E."/>
            <person name="Murat C."/>
            <person name="Nolan M."/>
            <person name="Ohm R."/>
            <person name="Pangilinan J."/>
            <person name="Pereira M."/>
            <person name="Perotto S."/>
            <person name="Peter M."/>
            <person name="Riley R."/>
            <person name="Sitrit Y."/>
            <person name="Stielow B."/>
            <person name="Szollosi G."/>
            <person name="Zifcakova L."/>
            <person name="Stursova M."/>
            <person name="Spatafora J.W."/>
            <person name="Tedersoo L."/>
            <person name="Vaario L.-M."/>
            <person name="Yamada A."/>
            <person name="Yan M."/>
            <person name="Wang P."/>
            <person name="Xu J."/>
            <person name="Bruns T."/>
            <person name="Baldrian P."/>
            <person name="Vilgalys R."/>
            <person name="Henrissat B."/>
            <person name="Grigoriev I.V."/>
            <person name="Hibbett D."/>
            <person name="Nagy L.G."/>
            <person name="Martin F.M."/>
        </authorList>
    </citation>
    <scope>NUCLEOTIDE SEQUENCE</scope>
    <source>
        <strain evidence="1">P2</strain>
    </source>
</reference>
<protein>
    <submittedName>
        <fullName evidence="1">Uncharacterized protein</fullName>
    </submittedName>
</protein>
<sequence>MNTEECEVRHEVGCAGHPSFTRSRATDGYRLRTLVYWALRPRVSFGVFSFEARPIGCTKGDQKVTYATGNGEKGYQTMGRATELLFLLTSMATDPILSLPFPFQSSGSELTVPVKSVNFPSSDLTPRKASRLQIQSVHLLPSTRLLVHDHRKIVKNDRGVR</sequence>
<comment type="caution">
    <text evidence="1">The sequence shown here is derived from an EMBL/GenBank/DDBJ whole genome shotgun (WGS) entry which is preliminary data.</text>
</comment>
<organism evidence="1 2">
    <name type="scientific">Thelephora ganbajun</name>
    <name type="common">Ganba fungus</name>
    <dbReference type="NCBI Taxonomy" id="370292"/>
    <lineage>
        <taxon>Eukaryota</taxon>
        <taxon>Fungi</taxon>
        <taxon>Dikarya</taxon>
        <taxon>Basidiomycota</taxon>
        <taxon>Agaricomycotina</taxon>
        <taxon>Agaricomycetes</taxon>
        <taxon>Thelephorales</taxon>
        <taxon>Thelephoraceae</taxon>
        <taxon>Thelephora</taxon>
    </lineage>
</organism>
<accession>A0ACB6Z0Q8</accession>